<gene>
    <name evidence="2" type="ORF">HYQ43_21955</name>
</gene>
<evidence type="ECO:0000313" key="2">
    <source>
        <dbReference type="EMBL" id="QLH16877.1"/>
    </source>
</evidence>
<protein>
    <recommendedName>
        <fullName evidence="4">Baseplate assembly protein</fullName>
    </recommendedName>
</protein>
<evidence type="ECO:0000256" key="1">
    <source>
        <dbReference type="SAM" id="MobiDB-lite"/>
    </source>
</evidence>
<accession>A0A7H9BZS0</accession>
<keyword evidence="2" id="KW-0614">Plasmid</keyword>
<reference evidence="2 3" key="1">
    <citation type="submission" date="2020-07" db="EMBL/GenBank/DDBJ databases">
        <title>The complete genome of Paracoccus pantotrophus ACCC 10489.</title>
        <authorList>
            <person name="Si Y."/>
        </authorList>
    </citation>
    <scope>NUCLEOTIDE SEQUENCE [LARGE SCALE GENOMIC DNA]</scope>
    <source>
        <strain evidence="2 3">ACCC10489</strain>
        <plasmid evidence="2 3">unnamed1</plasmid>
    </source>
</reference>
<dbReference type="RefSeq" id="WP_179922228.1">
    <property type="nucleotide sequence ID" value="NZ_CP058691.1"/>
</dbReference>
<geneLocation type="plasmid" evidence="2 3">
    <name>unnamed1</name>
</geneLocation>
<dbReference type="AlphaFoldDB" id="A0A7H9BZS0"/>
<dbReference type="Proteomes" id="UP000509322">
    <property type="component" value="Plasmid unnamed1"/>
</dbReference>
<evidence type="ECO:0000313" key="3">
    <source>
        <dbReference type="Proteomes" id="UP000509322"/>
    </source>
</evidence>
<proteinExistence type="predicted"/>
<feature type="region of interest" description="Disordered" evidence="1">
    <location>
        <begin position="1"/>
        <end position="20"/>
    </location>
</feature>
<organism evidence="2 3">
    <name type="scientific">Paracoccus pantotrophus</name>
    <name type="common">Thiosphaera pantotropha</name>
    <dbReference type="NCBI Taxonomy" id="82367"/>
    <lineage>
        <taxon>Bacteria</taxon>
        <taxon>Pseudomonadati</taxon>
        <taxon>Pseudomonadota</taxon>
        <taxon>Alphaproteobacteria</taxon>
        <taxon>Rhodobacterales</taxon>
        <taxon>Paracoccaceae</taxon>
        <taxon>Paracoccus</taxon>
    </lineage>
</organism>
<dbReference type="EMBL" id="CP058691">
    <property type="protein sequence ID" value="QLH16877.1"/>
    <property type="molecule type" value="Genomic_DNA"/>
</dbReference>
<name>A0A7H9BZS0_PARPN</name>
<sequence length="846" mass="88582">MSRPPIHRPSPSPRGTDRYFGPDFNELVALAETLARDGHGIEIPAKGRGLARTLIELPALVAHILGEHQGLYAREASLGSARLAENLTRHARKLAYSPGPGAAATGLAAFTVKPGLSGSLPQGFALQTSPLGEARAQTFETLAEAQVDAQWNAIRPAEAEIPDPVQVMDGQLTLLLERRHGLSKDEIVLLEGARGTGVFRVADAMEGSRPPQIALRHIGGHPFAEPGTGADWQAGYRLLARPRHDARLFGWNAPAALWPAEALAAAKPYVGPSTTQPTGTTAFGYAAPAAPGDALLLAETLKQAPAPGDRAVLLFPDRAEVYWLETLAETAVTFLRGEVIEQPKVTSSTDAAGATAVSVTTEKTVAETALSGRATTLGLAMLSPGRPPRSWTDFPLDAHVLTGWAEMPGLLPAIPNPAPLQPEFAVAADLSAMRPGRPAILRRISTGEAREASFAAIKPPPAAGGGWTLQIEVPGGFPADWPMGDVEVLGNVVRVSHGEAKQDILGGSDGVTPHQEFALKNAPVTRLPGALGSRMALEVRVDGVLWDLVPDFHDAGPDDRVHLAQTDAAGEVRIRFGGEGRGAIPPSGRRNVTAAYRTGLGAAGNTGAGRLSRIRKASPLIGAVTNPLPIAGGADPAGAEDIARQAVRPVRVFDRAVSIEDHADLALLFPGISRASARWRDGVGIELVAADAEGNGPADLAGFTAFLDARRDTGQALVVAAPQAVDIALALRIERDRAWLAEAARHEAEALLLGGGDLPGLFSFAGRELSAPQSLSGLYARLLERPGIAAVLATRYRLAQPAAGTAEVADIIHASTRQWLRLKPSALEIQVLEPGALGRLQQGGAP</sequence>
<evidence type="ECO:0008006" key="4">
    <source>
        <dbReference type="Google" id="ProtNLM"/>
    </source>
</evidence>